<evidence type="ECO:0000259" key="2">
    <source>
        <dbReference type="PROSITE" id="PS51444"/>
    </source>
</evidence>
<dbReference type="InterPro" id="IPR051425">
    <property type="entry name" value="Formin_Homology"/>
</dbReference>
<dbReference type="PANTHER" id="PTHR45725:SF1">
    <property type="entry name" value="DISHEVELLED ASSOCIATED ACTIVATOR OF MORPHOGENESIS, ISOFORM D"/>
    <property type="match status" value="1"/>
</dbReference>
<accession>A0A8S1K3S3</accession>
<dbReference type="InterPro" id="IPR015425">
    <property type="entry name" value="FH2_Formin"/>
</dbReference>
<evidence type="ECO:0000256" key="1">
    <source>
        <dbReference type="SAM" id="MobiDB-lite"/>
    </source>
</evidence>
<evidence type="ECO:0000313" key="4">
    <source>
        <dbReference type="Proteomes" id="UP000688137"/>
    </source>
</evidence>
<dbReference type="SMART" id="SM00498">
    <property type="entry name" value="FH2"/>
    <property type="match status" value="1"/>
</dbReference>
<feature type="domain" description="FH2" evidence="2">
    <location>
        <begin position="918"/>
        <end position="1311"/>
    </location>
</feature>
<feature type="compositionally biased region" description="Low complexity" evidence="1">
    <location>
        <begin position="1326"/>
        <end position="1344"/>
    </location>
</feature>
<dbReference type="EMBL" id="CAJJDM010000008">
    <property type="protein sequence ID" value="CAD8047520.1"/>
    <property type="molecule type" value="Genomic_DNA"/>
</dbReference>
<feature type="region of interest" description="Disordered" evidence="1">
    <location>
        <begin position="531"/>
        <end position="931"/>
    </location>
</feature>
<dbReference type="Proteomes" id="UP000688137">
    <property type="component" value="Unassembled WGS sequence"/>
</dbReference>
<gene>
    <name evidence="3" type="ORF">PPRIM_AZ9-3.1.T0110470</name>
</gene>
<name>A0A8S1K3S3_PARPR</name>
<comment type="caution">
    <text evidence="3">The sequence shown here is derived from an EMBL/GenBank/DDBJ whole genome shotgun (WGS) entry which is preliminary data.</text>
</comment>
<organism evidence="3 4">
    <name type="scientific">Paramecium primaurelia</name>
    <dbReference type="NCBI Taxonomy" id="5886"/>
    <lineage>
        <taxon>Eukaryota</taxon>
        <taxon>Sar</taxon>
        <taxon>Alveolata</taxon>
        <taxon>Ciliophora</taxon>
        <taxon>Intramacronucleata</taxon>
        <taxon>Oligohymenophorea</taxon>
        <taxon>Peniculida</taxon>
        <taxon>Parameciidae</taxon>
        <taxon>Paramecium</taxon>
    </lineage>
</organism>
<proteinExistence type="predicted"/>
<feature type="compositionally biased region" description="Pro residues" evidence="1">
    <location>
        <begin position="541"/>
        <end position="902"/>
    </location>
</feature>
<dbReference type="PANTHER" id="PTHR45725">
    <property type="entry name" value="FORMIN HOMOLOGY 2 FAMILY MEMBER"/>
    <property type="match status" value="1"/>
</dbReference>
<feature type="region of interest" description="Disordered" evidence="1">
    <location>
        <begin position="1326"/>
        <end position="1378"/>
    </location>
</feature>
<dbReference type="Pfam" id="PF02181">
    <property type="entry name" value="FH2"/>
    <property type="match status" value="1"/>
</dbReference>
<sequence length="1378" mass="153651">MGQINPKYSPPSPDKLKLTYQIRNQAKPITLVFDTQFQVNEINQNDWDLVISSINMKIDKINKLQQLPINFKAQLIQSFMMNKSIETAPCITGSEEGLQELLIYLRTLNKEDLQKFIEDKQLIEQLRNLLKVECEGYHDKECLILNILLHCIQQNCNLDLNQPILNELAEILNPLHSVNFSLLLEIYIVICKNQTDEKMNQISISWMEMKRNGMWNYPFEPFIQILQLNKSVFSIMNMVRFINYFMEAHEDVEYSNKLKTLLINFGLRFLIEDVKAKIQTGYYKIEHCTYQYMDEMLLEQYQHYKINPSSRKRKLLPPDGKPVELSVCAALCADLFIDLQDPEAQKKYEYAVSEALAQIDAFLELTEKVYAKVMKPKKLIVDKKSRTKRAGSITTFLDEERSIKLRIPDLDYQKLLTQIREATLFPQVLDAFQDYLQSAAKIGVNVISQMMSVAVDKMIELRKNDPLKLDLQASEEKCTQLENQIRSYINEKAKMQQELNQLKEKLIDANKYIKNIELKLQTQEQIIQTYNSQSNTEKSHPPPPPPPPLPGQKASPPPPPPPPLPGQKAIPPPPPPLPGQKASPPPPPPPPLPGQKAIPPPPPPLPGQKASPPPPPPPPLPGQKAIPPPPPPLPGQKASPPPPPPPPLPGQKAIPPPPPPLPGQKASPPPPPPPPLPGQKAIPPPPPPLPGQKASPPPPPPPPLPGQKAIPPPPPPLPGQKASPPPPPPPPLPGQKAIPPPPPPLPGQKASPPPPPPPPLPGQKAIPPPPPPLPGQKASPPPPPPPPLPGQKAIPPPPPPLPGQKASPPPPPPPPLPGQKAIPPPPPPLPGQKAIPPPPPPPPLPGQKAIPPPPPPPLPGQKAGPPPPPPPPPMPGQKAGPPGPPPPPPPPGQKGIPPPPPSFGGANAKGPGIPQQVGKKKQNPQKPMKQVPWVVIKDDKIKSTIWEKIDDSKIKINTSLLEEQFCKVELVKVSGNALPSQKQQIKQKVSQLQAERCKNVELVISRLKISSLTLREAFLKIDTNILTEEKIAMIINAVPEKEEQEMFLHFNPQDLSTVATPDLYFMDLSTVPQIKLRAEAIVISYEWMGLYESVEAKQNKIENGIKLQQEDKKLQIMLEYSLGYGNYLNGQSTRGGAYAFKLDIMSQLDDVKSNDNKTNLLIVIILHIEADIGYSLYDQEFLAKIDYDFLCKTSISSLTQDINELKRMERVVERAKKSHGEDSSDQAGVKFKALQEQLQEKIKKLEEKNVILESKYKALLQYYCEDSKLQSDEFFTKIDKIWKDYQNALTQITRIKQQEQKLQRDSRKKMSQSCNLEALQQQNENLKNQQQLKQQQQQQQQNQEINSGQNKKDVMEELRRLQSRKAELAAKRQQKTIE</sequence>
<feature type="compositionally biased region" description="Basic and acidic residues" evidence="1">
    <location>
        <begin position="1350"/>
        <end position="1378"/>
    </location>
</feature>
<dbReference type="PROSITE" id="PS51444">
    <property type="entry name" value="FH2"/>
    <property type="match status" value="1"/>
</dbReference>
<reference evidence="3" key="1">
    <citation type="submission" date="2021-01" db="EMBL/GenBank/DDBJ databases">
        <authorList>
            <consortium name="Genoscope - CEA"/>
            <person name="William W."/>
        </authorList>
    </citation>
    <scope>NUCLEOTIDE SEQUENCE</scope>
</reference>
<protein>
    <recommendedName>
        <fullName evidence="2">FH2 domain-containing protein</fullName>
    </recommendedName>
</protein>
<evidence type="ECO:0000313" key="3">
    <source>
        <dbReference type="EMBL" id="CAD8047520.1"/>
    </source>
</evidence>
<dbReference type="OMA" id="IYIVICK"/>
<keyword evidence="4" id="KW-1185">Reference proteome</keyword>